<keyword evidence="3" id="KW-0238">DNA-binding</keyword>
<keyword evidence="2" id="KW-0805">Transcription regulation</keyword>
<organism evidence="6 7">
    <name type="scientific">Acholeplasma hippikon</name>
    <dbReference type="NCBI Taxonomy" id="264636"/>
    <lineage>
        <taxon>Bacteria</taxon>
        <taxon>Bacillati</taxon>
        <taxon>Mycoplasmatota</taxon>
        <taxon>Mollicutes</taxon>
        <taxon>Acholeplasmatales</taxon>
        <taxon>Acholeplasmataceae</taxon>
        <taxon>Acholeplasma</taxon>
    </lineage>
</organism>
<dbReference type="Gene3D" id="3.40.190.290">
    <property type="match status" value="1"/>
</dbReference>
<dbReference type="AlphaFoldDB" id="A0A449BLF3"/>
<sequence length="299" mass="34534">MNFKLKTLIAVVDYGSFTKAAEQLALTQPAVSQQIKSLEEEFNITIFDKRKKKLELTPEGVLLVRYAKRIELLTDNMINSFKLMKKNIQIKNSLVIGITHTLESNIIAKAIAEYTAENDAFHIRIISDSIKSIYQKMKTYEVDVCIIPGKINDPNYSFIPLDQDSLAIAVSYDNPLSNKEVLSLEELKTERLILRSKTSDTRLLFESHLNTQNDDITNYNVILELDNVEVIKDLVKDNYGLSVLSRKSCISEVKKNKFKLLDVENMVMNRQINLYFHKDFTYVKELKRIINIYNELILK</sequence>
<dbReference type="KEGG" id="ahk:NCTC10172_01340"/>
<dbReference type="InterPro" id="IPR005119">
    <property type="entry name" value="LysR_subst-bd"/>
</dbReference>
<dbReference type="InterPro" id="IPR036388">
    <property type="entry name" value="WH-like_DNA-bd_sf"/>
</dbReference>
<dbReference type="Pfam" id="PF00126">
    <property type="entry name" value="HTH_1"/>
    <property type="match status" value="1"/>
</dbReference>
<dbReference type="InterPro" id="IPR000847">
    <property type="entry name" value="LysR_HTH_N"/>
</dbReference>
<dbReference type="PRINTS" id="PR00039">
    <property type="entry name" value="HTHLYSR"/>
</dbReference>
<reference evidence="6 7" key="1">
    <citation type="submission" date="2019-01" db="EMBL/GenBank/DDBJ databases">
        <authorList>
            <consortium name="Pathogen Informatics"/>
        </authorList>
    </citation>
    <scope>NUCLEOTIDE SEQUENCE [LARGE SCALE GENOMIC DNA]</scope>
    <source>
        <strain evidence="6 7">NCTC10172</strain>
    </source>
</reference>
<evidence type="ECO:0000259" key="5">
    <source>
        <dbReference type="PROSITE" id="PS50931"/>
    </source>
</evidence>
<comment type="similarity">
    <text evidence="1">Belongs to the LysR transcriptional regulatory family.</text>
</comment>
<dbReference type="EMBL" id="LR215050">
    <property type="protein sequence ID" value="VEU83265.1"/>
    <property type="molecule type" value="Genomic_DNA"/>
</dbReference>
<dbReference type="PROSITE" id="PS50931">
    <property type="entry name" value="HTH_LYSR"/>
    <property type="match status" value="1"/>
</dbReference>
<dbReference type="RefSeq" id="WP_035368743.1">
    <property type="nucleotide sequence ID" value="NZ_LR215050.1"/>
</dbReference>
<dbReference type="Pfam" id="PF03466">
    <property type="entry name" value="LysR_substrate"/>
    <property type="match status" value="1"/>
</dbReference>
<keyword evidence="7" id="KW-1185">Reference proteome</keyword>
<evidence type="ECO:0000256" key="4">
    <source>
        <dbReference type="ARBA" id="ARBA00023163"/>
    </source>
</evidence>
<accession>A0A449BLF3</accession>
<evidence type="ECO:0000256" key="1">
    <source>
        <dbReference type="ARBA" id="ARBA00009437"/>
    </source>
</evidence>
<dbReference type="STRING" id="1408416.GCA_000702765_00503"/>
<evidence type="ECO:0000256" key="2">
    <source>
        <dbReference type="ARBA" id="ARBA00023015"/>
    </source>
</evidence>
<dbReference type="GO" id="GO:0003700">
    <property type="term" value="F:DNA-binding transcription factor activity"/>
    <property type="evidence" value="ECO:0007669"/>
    <property type="project" value="InterPro"/>
</dbReference>
<evidence type="ECO:0000256" key="3">
    <source>
        <dbReference type="ARBA" id="ARBA00023125"/>
    </source>
</evidence>
<dbReference type="SUPFAM" id="SSF46785">
    <property type="entry name" value="Winged helix' DNA-binding domain"/>
    <property type="match status" value="1"/>
</dbReference>
<gene>
    <name evidence="6" type="primary">cysL</name>
    <name evidence="6" type="ORF">NCTC10172_01340</name>
</gene>
<keyword evidence="4" id="KW-0804">Transcription</keyword>
<evidence type="ECO:0000313" key="6">
    <source>
        <dbReference type="EMBL" id="VEU83265.1"/>
    </source>
</evidence>
<name>A0A449BLF3_9MOLU</name>
<dbReference type="Gene3D" id="1.10.10.10">
    <property type="entry name" value="Winged helix-like DNA-binding domain superfamily/Winged helix DNA-binding domain"/>
    <property type="match status" value="1"/>
</dbReference>
<evidence type="ECO:0000313" key="7">
    <source>
        <dbReference type="Proteomes" id="UP000290909"/>
    </source>
</evidence>
<feature type="domain" description="HTH lysR-type" evidence="5">
    <location>
        <begin position="1"/>
        <end position="57"/>
    </location>
</feature>
<dbReference type="CDD" id="cd05466">
    <property type="entry name" value="PBP2_LTTR_substrate"/>
    <property type="match status" value="1"/>
</dbReference>
<proteinExistence type="inferred from homology"/>
<dbReference type="SUPFAM" id="SSF53850">
    <property type="entry name" value="Periplasmic binding protein-like II"/>
    <property type="match status" value="1"/>
</dbReference>
<dbReference type="Proteomes" id="UP000290909">
    <property type="component" value="Chromosome"/>
</dbReference>
<dbReference type="PANTHER" id="PTHR30126">
    <property type="entry name" value="HTH-TYPE TRANSCRIPTIONAL REGULATOR"/>
    <property type="match status" value="1"/>
</dbReference>
<dbReference type="InterPro" id="IPR036390">
    <property type="entry name" value="WH_DNA-bd_sf"/>
</dbReference>
<dbReference type="PANTHER" id="PTHR30126:SF40">
    <property type="entry name" value="HTH-TYPE TRANSCRIPTIONAL REGULATOR GLTR"/>
    <property type="match status" value="1"/>
</dbReference>
<dbReference type="FunFam" id="1.10.10.10:FF:000001">
    <property type="entry name" value="LysR family transcriptional regulator"/>
    <property type="match status" value="1"/>
</dbReference>
<protein>
    <submittedName>
        <fullName evidence="6">CysJI operon transcriptional activator</fullName>
    </submittedName>
</protein>
<dbReference type="GO" id="GO:0000976">
    <property type="term" value="F:transcription cis-regulatory region binding"/>
    <property type="evidence" value="ECO:0007669"/>
    <property type="project" value="TreeGrafter"/>
</dbReference>